<name>A0A8X6X830_9ARAC</name>
<dbReference type="Proteomes" id="UP000886998">
    <property type="component" value="Unassembled WGS sequence"/>
</dbReference>
<sequence length="121" mass="13233">MRFQDYAALAGFKASANRINDAAKAATGLNACGSRRDFEITLFSLEYSALSDNAFAPNVKHYGATLGRQTVFKSRKTVKMQDLKGRPDAAEIPKVASSRLSLPTWNYAALHSKQRPPGRGK</sequence>
<evidence type="ECO:0000313" key="1">
    <source>
        <dbReference type="EMBL" id="GFY47946.1"/>
    </source>
</evidence>
<reference evidence="1" key="1">
    <citation type="submission" date="2020-08" db="EMBL/GenBank/DDBJ databases">
        <title>Multicomponent nature underlies the extraordinary mechanical properties of spider dragline silk.</title>
        <authorList>
            <person name="Kono N."/>
            <person name="Nakamura H."/>
            <person name="Mori M."/>
            <person name="Yoshida Y."/>
            <person name="Ohtoshi R."/>
            <person name="Malay A.D."/>
            <person name="Moran D.A.P."/>
            <person name="Tomita M."/>
            <person name="Numata K."/>
            <person name="Arakawa K."/>
        </authorList>
    </citation>
    <scope>NUCLEOTIDE SEQUENCE</scope>
</reference>
<gene>
    <name evidence="1" type="ORF">TNIN_175781</name>
</gene>
<organism evidence="1 2">
    <name type="scientific">Trichonephila inaurata madagascariensis</name>
    <dbReference type="NCBI Taxonomy" id="2747483"/>
    <lineage>
        <taxon>Eukaryota</taxon>
        <taxon>Metazoa</taxon>
        <taxon>Ecdysozoa</taxon>
        <taxon>Arthropoda</taxon>
        <taxon>Chelicerata</taxon>
        <taxon>Arachnida</taxon>
        <taxon>Araneae</taxon>
        <taxon>Araneomorphae</taxon>
        <taxon>Entelegynae</taxon>
        <taxon>Araneoidea</taxon>
        <taxon>Nephilidae</taxon>
        <taxon>Trichonephila</taxon>
        <taxon>Trichonephila inaurata</taxon>
    </lineage>
</organism>
<keyword evidence="2" id="KW-1185">Reference proteome</keyword>
<evidence type="ECO:0000313" key="2">
    <source>
        <dbReference type="Proteomes" id="UP000886998"/>
    </source>
</evidence>
<proteinExistence type="predicted"/>
<dbReference type="AlphaFoldDB" id="A0A8X6X830"/>
<accession>A0A8X6X830</accession>
<dbReference type="EMBL" id="BMAV01006215">
    <property type="protein sequence ID" value="GFY47946.1"/>
    <property type="molecule type" value="Genomic_DNA"/>
</dbReference>
<comment type="caution">
    <text evidence="1">The sequence shown here is derived from an EMBL/GenBank/DDBJ whole genome shotgun (WGS) entry which is preliminary data.</text>
</comment>
<protein>
    <submittedName>
        <fullName evidence="1">Uncharacterized protein</fullName>
    </submittedName>
</protein>